<feature type="site" description="Could be important to modulate the pK values of the two catalytic cysteine residues" evidence="8">
    <location>
        <position position="181"/>
    </location>
</feature>
<comment type="caution">
    <text evidence="8">Lacks conserved residue(s) required for the propagation of feature annotation.</text>
</comment>
<keyword evidence="5 8" id="KW-0457">Lysine biosynthesis</keyword>
<dbReference type="NCBIfam" id="TIGR00652">
    <property type="entry name" value="DapF"/>
    <property type="match status" value="1"/>
</dbReference>
<evidence type="ECO:0000256" key="5">
    <source>
        <dbReference type="ARBA" id="ARBA00023154"/>
    </source>
</evidence>
<keyword evidence="8" id="KW-0963">Cytoplasm</keyword>
<organism evidence="11 12">
    <name type="scientific">Campylobacter hyointestinalis subsp. hyointestinalis</name>
    <dbReference type="NCBI Taxonomy" id="91352"/>
    <lineage>
        <taxon>Bacteria</taxon>
        <taxon>Pseudomonadati</taxon>
        <taxon>Campylobacterota</taxon>
        <taxon>Epsilonproteobacteria</taxon>
        <taxon>Campylobacterales</taxon>
        <taxon>Campylobacteraceae</taxon>
        <taxon>Campylobacter</taxon>
    </lineage>
</organism>
<comment type="pathway">
    <text evidence="1 8">Amino-acid biosynthesis; L-lysine biosynthesis via DAP pathway; DL-2,6-diaminopimelate from LL-2,6-diaminopimelate: step 1/1.</text>
</comment>
<comment type="subcellular location">
    <subcellularLocation>
        <location evidence="8">Cytoplasm</location>
    </subcellularLocation>
</comment>
<dbReference type="InterPro" id="IPR001653">
    <property type="entry name" value="DAP_epimerase_DapF"/>
</dbReference>
<dbReference type="RefSeq" id="WP_059426427.1">
    <property type="nucleotide sequence ID" value="NZ_FAUT01000002.1"/>
</dbReference>
<dbReference type="InterPro" id="IPR018510">
    <property type="entry name" value="DAP_epimerase_AS"/>
</dbReference>
<feature type="binding site" evidence="8">
    <location>
        <begin position="192"/>
        <end position="193"/>
    </location>
    <ligand>
        <name>substrate</name>
    </ligand>
</feature>
<dbReference type="PROSITE" id="PS01326">
    <property type="entry name" value="DAP_EPIMERASE"/>
    <property type="match status" value="1"/>
</dbReference>
<evidence type="ECO:0000313" key="12">
    <source>
        <dbReference type="Proteomes" id="UP000052237"/>
    </source>
</evidence>
<evidence type="ECO:0000256" key="9">
    <source>
        <dbReference type="PROSITE-ProRule" id="PRU10125"/>
    </source>
</evidence>
<evidence type="ECO:0000256" key="3">
    <source>
        <dbReference type="ARBA" id="ARBA00013080"/>
    </source>
</evidence>
<feature type="binding site" evidence="8">
    <location>
        <position position="60"/>
    </location>
    <ligand>
        <name>substrate</name>
    </ligand>
</feature>
<evidence type="ECO:0000313" key="13">
    <source>
        <dbReference type="Proteomes" id="UP000052257"/>
    </source>
</evidence>
<dbReference type="EC" id="5.1.1.7" evidence="3 8"/>
<dbReference type="AlphaFoldDB" id="A0A0S4SKE8"/>
<sequence length="246" mass="27623">MQLSKYNASGNDFVIFHTFIGKDRSLLARRLCDRFSGVGADGLIVLLPDDKNDFKWEFYNSDGSGAEMCGNGSRAAALYAKNNGLCYDECRFLTGAGVIKASIEKDLVEVALTSPKKLKEPFIEGGFKWHFYDTGVPHLVTFVTNLDKFDLQICANMRKKYNANVNFAKFESESLKVRTFERGVENETNACGTGMAASFYAGFDTKIFGRGLKVNPKSGEDLWLRFDDDIIYFKGMVKHCFDTTIY</sequence>
<feature type="binding site" evidence="8">
    <location>
        <begin position="181"/>
        <end position="182"/>
    </location>
    <ligand>
        <name>substrate</name>
    </ligand>
</feature>
<reference evidence="12 13" key="1">
    <citation type="submission" date="2015-11" db="EMBL/GenBank/DDBJ databases">
        <authorList>
            <consortium name="Pathogen Informatics"/>
        </authorList>
    </citation>
    <scope>NUCLEOTIDE SEQUENCE [LARGE SCALE GENOMIC DNA]</scope>
    <source>
        <strain evidence="11 12">006A-0059</strain>
        <strain evidence="10 13">006A-0191</strain>
    </source>
</reference>
<name>A0A0S4SKE8_CAMHY</name>
<feature type="binding site" evidence="8">
    <location>
        <position position="11"/>
    </location>
    <ligand>
        <name>substrate</name>
    </ligand>
</feature>
<dbReference type="UniPathway" id="UPA00034">
    <property type="reaction ID" value="UER00025"/>
</dbReference>
<dbReference type="SUPFAM" id="SSF54506">
    <property type="entry name" value="Diaminopimelate epimerase-like"/>
    <property type="match status" value="2"/>
</dbReference>
<feature type="active site" evidence="9">
    <location>
        <position position="69"/>
    </location>
</feature>
<proteinExistence type="inferred from homology"/>
<gene>
    <name evidence="8 11" type="primary">dapF</name>
    <name evidence="11" type="ORF">ERS686654_01025</name>
    <name evidence="10" type="ORF">ERS739220_00200</name>
</gene>
<evidence type="ECO:0000256" key="7">
    <source>
        <dbReference type="ARBA" id="ARBA00051712"/>
    </source>
</evidence>
<feature type="binding site" evidence="8">
    <location>
        <position position="164"/>
    </location>
    <ligand>
        <name>substrate</name>
    </ligand>
</feature>
<feature type="active site" description="Proton donor" evidence="8">
    <location>
        <position position="69"/>
    </location>
</feature>
<feature type="binding site" evidence="8">
    <location>
        <begin position="70"/>
        <end position="71"/>
    </location>
    <ligand>
        <name>substrate</name>
    </ligand>
</feature>
<dbReference type="EMBL" id="FAUW01000001">
    <property type="protein sequence ID" value="CUU69936.1"/>
    <property type="molecule type" value="Genomic_DNA"/>
</dbReference>
<dbReference type="Proteomes" id="UP000052257">
    <property type="component" value="Unassembled WGS sequence"/>
</dbReference>
<comment type="function">
    <text evidence="8">Catalyzes the stereoinversion of LL-2,6-diaminopimelate (L,L-DAP) to meso-diaminopimelate (meso-DAP), a precursor of L-lysine and an essential component of the bacterial peptidoglycan.</text>
</comment>
<evidence type="ECO:0000313" key="10">
    <source>
        <dbReference type="EMBL" id="CUU69936.1"/>
    </source>
</evidence>
<comment type="catalytic activity">
    <reaction evidence="7 8">
        <text>(2S,6S)-2,6-diaminopimelate = meso-2,6-diaminopimelate</text>
        <dbReference type="Rhea" id="RHEA:15393"/>
        <dbReference type="ChEBI" id="CHEBI:57609"/>
        <dbReference type="ChEBI" id="CHEBI:57791"/>
        <dbReference type="EC" id="5.1.1.7"/>
    </reaction>
</comment>
<accession>A0A0S4SKE8</accession>
<comment type="caution">
    <text evidence="11">The sequence shown here is derived from an EMBL/GenBank/DDBJ whole genome shotgun (WGS) entry which is preliminary data.</text>
</comment>
<evidence type="ECO:0000256" key="6">
    <source>
        <dbReference type="ARBA" id="ARBA00023235"/>
    </source>
</evidence>
<comment type="subunit">
    <text evidence="8">Homodimer.</text>
</comment>
<dbReference type="Gene3D" id="3.10.310.10">
    <property type="entry name" value="Diaminopimelate Epimerase, Chain A, domain 1"/>
    <property type="match status" value="2"/>
</dbReference>
<evidence type="ECO:0000256" key="8">
    <source>
        <dbReference type="HAMAP-Rule" id="MF_00197"/>
    </source>
</evidence>
<keyword evidence="12" id="KW-1185">Reference proteome</keyword>
<dbReference type="HAMAP" id="MF_00197">
    <property type="entry name" value="DAP_epimerase"/>
    <property type="match status" value="1"/>
</dbReference>
<dbReference type="GO" id="GO:0009089">
    <property type="term" value="P:lysine biosynthetic process via diaminopimelate"/>
    <property type="evidence" value="ECO:0007669"/>
    <property type="project" value="UniProtKB-UniRule"/>
</dbReference>
<dbReference type="GO" id="GO:0005829">
    <property type="term" value="C:cytosol"/>
    <property type="evidence" value="ECO:0007669"/>
    <property type="project" value="TreeGrafter"/>
</dbReference>
<feature type="active site" description="Proton acceptor" evidence="8">
    <location>
        <position position="191"/>
    </location>
</feature>
<dbReference type="Proteomes" id="UP000052237">
    <property type="component" value="Unassembled WGS sequence"/>
</dbReference>
<dbReference type="PANTHER" id="PTHR31689:SF0">
    <property type="entry name" value="DIAMINOPIMELATE EPIMERASE"/>
    <property type="match status" value="1"/>
</dbReference>
<evidence type="ECO:0000313" key="11">
    <source>
        <dbReference type="EMBL" id="CUU78998.1"/>
    </source>
</evidence>
<dbReference type="EMBL" id="FAVB01000002">
    <property type="protein sequence ID" value="CUU78998.1"/>
    <property type="molecule type" value="Genomic_DNA"/>
</dbReference>
<keyword evidence="4 8" id="KW-0028">Amino-acid biosynthesis</keyword>
<comment type="similarity">
    <text evidence="2 8">Belongs to the diaminopimelate epimerase family.</text>
</comment>
<evidence type="ECO:0000256" key="2">
    <source>
        <dbReference type="ARBA" id="ARBA00010219"/>
    </source>
</evidence>
<dbReference type="PANTHER" id="PTHR31689">
    <property type="entry name" value="DIAMINOPIMELATE EPIMERASE, CHLOROPLASTIC"/>
    <property type="match status" value="1"/>
</dbReference>
<dbReference type="GO" id="GO:0008837">
    <property type="term" value="F:diaminopimelate epimerase activity"/>
    <property type="evidence" value="ECO:0007669"/>
    <property type="project" value="UniProtKB-UniRule"/>
</dbReference>
<evidence type="ECO:0000256" key="1">
    <source>
        <dbReference type="ARBA" id="ARBA00005196"/>
    </source>
</evidence>
<keyword evidence="6 8" id="KW-0413">Isomerase</keyword>
<evidence type="ECO:0000256" key="4">
    <source>
        <dbReference type="ARBA" id="ARBA00022605"/>
    </source>
</evidence>
<protein>
    <recommendedName>
        <fullName evidence="3 8">Diaminopimelate epimerase</fullName>
        <shortName evidence="8">DAP epimerase</shortName>
        <ecNumber evidence="3 8">5.1.1.7</ecNumber>
    </recommendedName>
    <alternativeName>
        <fullName evidence="8">PLP-independent amino acid racemase</fullName>
    </alternativeName>
</protein>
<dbReference type="Pfam" id="PF01678">
    <property type="entry name" value="DAP_epimerase"/>
    <property type="match status" value="2"/>
</dbReference>
<feature type="site" description="Could be important to modulate the pK values of the two catalytic cysteine residues" evidence="8">
    <location>
        <position position="138"/>
    </location>
</feature>
<accession>A0A9W5ALB7</accession>